<accession>A0ABV5K9R7</accession>
<evidence type="ECO:0000313" key="1">
    <source>
        <dbReference type="EMBL" id="MFB9313503.1"/>
    </source>
</evidence>
<evidence type="ECO:0000313" key="2">
    <source>
        <dbReference type="Proteomes" id="UP001589750"/>
    </source>
</evidence>
<dbReference type="Proteomes" id="UP001589750">
    <property type="component" value="Unassembled WGS sequence"/>
</dbReference>
<protein>
    <submittedName>
        <fullName evidence="1">Uncharacterized protein</fullName>
    </submittedName>
</protein>
<sequence length="172" mass="18403">MADFFSELHRRHPDVDLVVLPPSPPPADVPEAGDDEVAAAFSNVARATRQVWSTMAPASAAEPRIRWSYAADPGRVHPVGRVVERRSDGSHLLVGLRHDLESHGWAVTRPAGVVERLAGRLDDLTLTASYAEPSGALVLTVSHEPLVVGPDRAVALVRPARPARPTAVGGER</sequence>
<reference evidence="1 2" key="1">
    <citation type="submission" date="2024-09" db="EMBL/GenBank/DDBJ databases">
        <authorList>
            <person name="Sun Q."/>
            <person name="Mori K."/>
        </authorList>
    </citation>
    <scope>NUCLEOTIDE SEQUENCE [LARGE SCALE GENOMIC DNA]</scope>
    <source>
        <strain evidence="1 2">JCM 9626</strain>
    </source>
</reference>
<name>A0ABV5K9R7_9ACTN</name>
<keyword evidence="2" id="KW-1185">Reference proteome</keyword>
<organism evidence="1 2">
    <name type="scientific">Nocardioides plantarum</name>
    <dbReference type="NCBI Taxonomy" id="29299"/>
    <lineage>
        <taxon>Bacteria</taxon>
        <taxon>Bacillati</taxon>
        <taxon>Actinomycetota</taxon>
        <taxon>Actinomycetes</taxon>
        <taxon>Propionibacteriales</taxon>
        <taxon>Nocardioidaceae</taxon>
        <taxon>Nocardioides</taxon>
    </lineage>
</organism>
<gene>
    <name evidence="1" type="ORF">ACFFRI_10665</name>
</gene>
<proteinExistence type="predicted"/>
<dbReference type="RefSeq" id="WP_140007875.1">
    <property type="nucleotide sequence ID" value="NZ_JBHMDG010000012.1"/>
</dbReference>
<comment type="caution">
    <text evidence="1">The sequence shown here is derived from an EMBL/GenBank/DDBJ whole genome shotgun (WGS) entry which is preliminary data.</text>
</comment>
<dbReference type="EMBL" id="JBHMDG010000012">
    <property type="protein sequence ID" value="MFB9313503.1"/>
    <property type="molecule type" value="Genomic_DNA"/>
</dbReference>